<evidence type="ECO:0000256" key="1">
    <source>
        <dbReference type="ARBA" id="ARBA00004544"/>
    </source>
</evidence>
<dbReference type="FunFam" id="1.20.58.530:FF:000004">
    <property type="entry name" value="Unconventional myosin ID"/>
    <property type="match status" value="1"/>
</dbReference>
<dbReference type="FunFam" id="3.40.850.10:FF:000101">
    <property type="entry name" value="Slow myosin heavy chain 2"/>
    <property type="match status" value="1"/>
</dbReference>
<dbReference type="Gene3D" id="6.20.240.20">
    <property type="match status" value="1"/>
</dbReference>
<proteinExistence type="inferred from homology"/>
<reference evidence="11" key="1">
    <citation type="submission" date="2021-04" db="EMBL/GenBank/DDBJ databases">
        <authorList>
            <consortium name="Wellcome Sanger Institute Data Sharing"/>
        </authorList>
    </citation>
    <scope>NUCLEOTIDE SEQUENCE [LARGE SCALE GENOMIC DNA]</scope>
</reference>
<dbReference type="GO" id="GO:0000146">
    <property type="term" value="F:microfilament motor activity"/>
    <property type="evidence" value="ECO:0007669"/>
    <property type="project" value="TreeGrafter"/>
</dbReference>
<organism evidence="11 12">
    <name type="scientific">Anabas testudineus</name>
    <name type="common">Climbing perch</name>
    <name type="synonym">Anthias testudineus</name>
    <dbReference type="NCBI Taxonomy" id="64144"/>
    <lineage>
        <taxon>Eukaryota</taxon>
        <taxon>Metazoa</taxon>
        <taxon>Chordata</taxon>
        <taxon>Craniata</taxon>
        <taxon>Vertebrata</taxon>
        <taxon>Euteleostomi</taxon>
        <taxon>Actinopterygii</taxon>
        <taxon>Neopterygii</taxon>
        <taxon>Teleostei</taxon>
        <taxon>Neoteleostei</taxon>
        <taxon>Acanthomorphata</taxon>
        <taxon>Anabantaria</taxon>
        <taxon>Anabantiformes</taxon>
        <taxon>Anabantoidei</taxon>
        <taxon>Anabantidae</taxon>
        <taxon>Anabas</taxon>
    </lineage>
</organism>
<dbReference type="GO" id="GO:0007015">
    <property type="term" value="P:actin filament organization"/>
    <property type="evidence" value="ECO:0007669"/>
    <property type="project" value="TreeGrafter"/>
</dbReference>
<dbReference type="Gene3D" id="3.40.850.10">
    <property type="entry name" value="Kinesin motor domain"/>
    <property type="match status" value="1"/>
</dbReference>
<dbReference type="Gene3D" id="1.20.120.720">
    <property type="entry name" value="Myosin VI head, motor domain, U50 subdomain"/>
    <property type="match status" value="1"/>
</dbReference>
<keyword evidence="3" id="KW-0677">Repeat</keyword>
<dbReference type="AlphaFoldDB" id="A0A3Q1JIH3"/>
<dbReference type="PROSITE" id="PS50096">
    <property type="entry name" value="IQ"/>
    <property type="match status" value="2"/>
</dbReference>
<dbReference type="GO" id="GO:0030048">
    <property type="term" value="P:actin filament-based movement"/>
    <property type="evidence" value="ECO:0007669"/>
    <property type="project" value="TreeGrafter"/>
</dbReference>
<reference evidence="11" key="2">
    <citation type="submission" date="2025-08" db="UniProtKB">
        <authorList>
            <consortium name="Ensembl"/>
        </authorList>
    </citation>
    <scope>IDENTIFICATION</scope>
</reference>
<evidence type="ECO:0000256" key="4">
    <source>
        <dbReference type="ARBA" id="ARBA00022741"/>
    </source>
</evidence>
<dbReference type="GO" id="GO:0005938">
    <property type="term" value="C:cell cortex"/>
    <property type="evidence" value="ECO:0007669"/>
    <property type="project" value="UniProtKB-SubCell"/>
</dbReference>
<evidence type="ECO:0000313" key="12">
    <source>
        <dbReference type="Proteomes" id="UP000265040"/>
    </source>
</evidence>
<feature type="domain" description="Myosin motor" evidence="10">
    <location>
        <begin position="12"/>
        <end position="674"/>
    </location>
</feature>
<dbReference type="InterPro" id="IPR036072">
    <property type="entry name" value="MYSc_Myo1"/>
</dbReference>
<dbReference type="CDD" id="cd23767">
    <property type="entry name" value="IQCD"/>
    <property type="match status" value="1"/>
</dbReference>
<dbReference type="PANTHER" id="PTHR13140:SF353">
    <property type="entry name" value="UNCONVENTIONAL MYOSIN-IH"/>
    <property type="match status" value="1"/>
</dbReference>
<keyword evidence="8 9" id="KW-0009">Actin-binding</keyword>
<comment type="subcellular location">
    <subcellularLocation>
        <location evidence="1">Cytoplasm</location>
        <location evidence="1">Cell cortex</location>
    </subcellularLocation>
</comment>
<dbReference type="GO" id="GO:0005886">
    <property type="term" value="C:plasma membrane"/>
    <property type="evidence" value="ECO:0007669"/>
    <property type="project" value="TreeGrafter"/>
</dbReference>
<evidence type="ECO:0000256" key="7">
    <source>
        <dbReference type="ARBA" id="ARBA00023175"/>
    </source>
</evidence>
<keyword evidence="6 9" id="KW-0518">Myosin</keyword>
<dbReference type="FunFam" id="1.20.5.190:FF:000085">
    <property type="entry name" value="Myosin IHa"/>
    <property type="match status" value="1"/>
</dbReference>
<evidence type="ECO:0000256" key="5">
    <source>
        <dbReference type="ARBA" id="ARBA00022840"/>
    </source>
</evidence>
<dbReference type="Gene3D" id="1.20.5.190">
    <property type="match status" value="1"/>
</dbReference>
<dbReference type="PROSITE" id="PS51456">
    <property type="entry name" value="MYOSIN_MOTOR"/>
    <property type="match status" value="1"/>
</dbReference>
<evidence type="ECO:0000256" key="8">
    <source>
        <dbReference type="ARBA" id="ARBA00023203"/>
    </source>
</evidence>
<dbReference type="SUPFAM" id="SSF52540">
    <property type="entry name" value="P-loop containing nucleoside triphosphate hydrolases"/>
    <property type="match status" value="1"/>
</dbReference>
<dbReference type="Gene3D" id="1.10.10.820">
    <property type="match status" value="1"/>
</dbReference>
<dbReference type="GeneTree" id="ENSGT00940000156430"/>
<dbReference type="GO" id="GO:0051015">
    <property type="term" value="F:actin filament binding"/>
    <property type="evidence" value="ECO:0007669"/>
    <property type="project" value="TreeGrafter"/>
</dbReference>
<reference evidence="11" key="3">
    <citation type="submission" date="2025-09" db="UniProtKB">
        <authorList>
            <consortium name="Ensembl"/>
        </authorList>
    </citation>
    <scope>IDENTIFICATION</scope>
</reference>
<evidence type="ECO:0000259" key="10">
    <source>
        <dbReference type="PROSITE" id="PS51456"/>
    </source>
</evidence>
<dbReference type="InterPro" id="IPR001609">
    <property type="entry name" value="Myosin_head_motor_dom-like"/>
</dbReference>
<dbReference type="InterPro" id="IPR027417">
    <property type="entry name" value="P-loop_NTPase"/>
</dbReference>
<protein>
    <recommendedName>
        <fullName evidence="10">Myosin motor domain-containing protein</fullName>
    </recommendedName>
</protein>
<keyword evidence="12" id="KW-1185">Reference proteome</keyword>
<evidence type="ECO:0000313" key="11">
    <source>
        <dbReference type="Ensembl" id="ENSATEP00000030558.3"/>
    </source>
</evidence>
<feature type="binding site" evidence="9">
    <location>
        <begin position="105"/>
        <end position="112"/>
    </location>
    <ligand>
        <name>ATP</name>
        <dbReference type="ChEBI" id="CHEBI:30616"/>
    </ligand>
</feature>
<name>A0A3Q1JIH3_ANATE</name>
<comment type="similarity">
    <text evidence="2 9">Belongs to the TRAFAC class myosin-kinesin ATPase superfamily. Myosin family.</text>
</comment>
<dbReference type="Pfam" id="PF00063">
    <property type="entry name" value="Myosin_head"/>
    <property type="match status" value="1"/>
</dbReference>
<evidence type="ECO:0000256" key="9">
    <source>
        <dbReference type="PROSITE-ProRule" id="PRU00782"/>
    </source>
</evidence>
<dbReference type="Ensembl" id="ENSATET00000031019.3">
    <property type="protein sequence ID" value="ENSATEP00000030558.3"/>
    <property type="gene ID" value="ENSATEG00000020368.3"/>
</dbReference>
<evidence type="ECO:0000256" key="6">
    <source>
        <dbReference type="ARBA" id="ARBA00023123"/>
    </source>
</evidence>
<accession>A0A3Q1JIH3</accession>
<dbReference type="Gene3D" id="1.20.58.530">
    <property type="match status" value="1"/>
</dbReference>
<dbReference type="GO" id="GO:0006897">
    <property type="term" value="P:endocytosis"/>
    <property type="evidence" value="ECO:0007669"/>
    <property type="project" value="TreeGrafter"/>
</dbReference>
<dbReference type="SMART" id="SM00242">
    <property type="entry name" value="MYSc"/>
    <property type="match status" value="1"/>
</dbReference>
<dbReference type="PANTHER" id="PTHR13140">
    <property type="entry name" value="MYOSIN"/>
    <property type="match status" value="1"/>
</dbReference>
<keyword evidence="5 9" id="KW-0067">ATP-binding</keyword>
<keyword evidence="7 9" id="KW-0505">Motor protein</keyword>
<keyword evidence="4 9" id="KW-0547">Nucleotide-binding</keyword>
<dbReference type="GO" id="GO:0005902">
    <property type="term" value="C:microvillus"/>
    <property type="evidence" value="ECO:0007669"/>
    <property type="project" value="TreeGrafter"/>
</dbReference>
<feature type="region of interest" description="Actin-binding" evidence="9">
    <location>
        <begin position="551"/>
        <end position="573"/>
    </location>
</feature>
<evidence type="ECO:0000256" key="2">
    <source>
        <dbReference type="ARBA" id="ARBA00008314"/>
    </source>
</evidence>
<dbReference type="Proteomes" id="UP000265040">
    <property type="component" value="Chromosome 12"/>
</dbReference>
<dbReference type="GO" id="GO:0005524">
    <property type="term" value="F:ATP binding"/>
    <property type="evidence" value="ECO:0007669"/>
    <property type="project" value="UniProtKB-UniRule"/>
</dbReference>
<dbReference type="InterPro" id="IPR036961">
    <property type="entry name" value="Kinesin_motor_dom_sf"/>
</dbReference>
<dbReference type="PRINTS" id="PR00193">
    <property type="entry name" value="MYOSINHEAVY"/>
</dbReference>
<evidence type="ECO:0000256" key="3">
    <source>
        <dbReference type="ARBA" id="ARBA00022737"/>
    </source>
</evidence>
<sequence>MEASLTARDRVGIQDFVLLDAYMSENAFLDNLRKRFHENLIYTYIGTLLVSVNPYKDLDIYSTKQMDTYMGVNFFELPPHIFALADNVFRTMLSEFNNHFILISGESGAGKTEASKKILQFYAVSCPSTRLLNNVRDRLLLSNPVLEAFGNAKTLKNDNSSRFGKYMDIQFDHQGGAVGGHILSYLLEKSRVVHQNHGERNFHIFYQLVEGGEEDLLRWLGLERNCQHYSYLVQGRCAKVSSINDKSEWKTVRKALSVIEFNESDTEHLFGIIASVLHLGNIKFETDQLLGIPAQVLQRGLTHRKIEAKEEEVFTPFSVDHAVYARDALAKAIYGRTFNWLVNKINESLANKDSSRKTVIGLLDIYGFEVFNVNSFEQFCINYCNEKLQQLFIQLTLKSEQEEYKMEGIEWEPVPYFNNKIICDLVEEKYRGIISLLDEECLRPGEATDLTLLEKMEEKIGGHPHFVTHKLADQKTRKTLDRGDFRLLHYAGEVTYCVIGFLDKNNDLLYRSGKEVMRQSKNPIIQHCFPSTEPDSKKRPETVVTQFKGSLVGLTEILMSKEAWYVRCIKPNEAKQPGRFDDVLVRHQVKYLGLMEHLRVRRAGFAYRRKYEIFLQRYKALCPDTWPNWKGTAAEGVQCLIKHLGYKPDEYKMGRTKIFIRHPRTLFATEDAFQVCKNKLATRIQAKYKGYRVKGEYLKQREAATKIENCWRGLMARKEREKRAWAVKVIKKFIKGFMTRNQPACIDNSEYLAYVRQNYLARLKENLPKNVLEKDCWLAAPPVMQEVGGMTFSQTAAGKRRSCESSNVKGKGKGENSSCKTLQLKLETSSMFKGKKENYPFSVCRPFLDTRIGEEDVNLKVLQMVHHEHIKYSVPVVKYDRNGFRPRLRQLIFTQEAAYLVEEAKIKQRIDYSSLKDLVLQCDYLFEALTKLSVIANKQNCIKVVQGSVRFDIQPGREGFVDFKSGQESMVYRAKNGHLMVVSVKSKHHFTTM</sequence>
<dbReference type="CDD" id="cd01378">
    <property type="entry name" value="MYSc_Myo1"/>
    <property type="match status" value="1"/>
</dbReference>
<dbReference type="GO" id="GO:0016459">
    <property type="term" value="C:myosin complex"/>
    <property type="evidence" value="ECO:0007669"/>
    <property type="project" value="UniProtKB-KW"/>
</dbReference>
<dbReference type="FunFam" id="1.10.10.820:FF:000001">
    <property type="entry name" value="Myosin heavy chain"/>
    <property type="match status" value="1"/>
</dbReference>